<dbReference type="RefSeq" id="WP_274711899.1">
    <property type="nucleotide sequence ID" value="NZ_JAILSO010000012.1"/>
</dbReference>
<reference evidence="1" key="1">
    <citation type="submission" date="2021-08" db="EMBL/GenBank/DDBJ databases">
        <authorList>
            <person name="Papudeshi B."/>
            <person name="Bashey-Visser F."/>
        </authorList>
    </citation>
    <scope>NUCLEOTIDE SEQUENCE</scope>
    <source>
        <strain evidence="1">MC_266_E_2016</strain>
    </source>
</reference>
<protein>
    <submittedName>
        <fullName evidence="1">Uncharacterized protein</fullName>
    </submittedName>
</protein>
<name>A0AAJ1MY80_XENBV</name>
<dbReference type="AlphaFoldDB" id="A0AAJ1MY80"/>
<reference evidence="1" key="2">
    <citation type="journal article" date="2022" name="J. Evol. Biol.">
        <title>Pre- and post-association barriers to host switching in sympatric mutualists.</title>
        <authorList>
            <person name="Dinges Z.M."/>
            <person name="Phillips R.K."/>
            <person name="Lively C.M."/>
            <person name="Bashey F."/>
        </authorList>
    </citation>
    <scope>NUCLEOTIDE SEQUENCE</scope>
    <source>
        <strain evidence="1">MC_266_E_2016</strain>
    </source>
</reference>
<gene>
    <name evidence="1" type="ORF">KKJ01_05315</name>
</gene>
<accession>A0AAJ1MY80</accession>
<dbReference type="EMBL" id="JAILSO010000012">
    <property type="protein sequence ID" value="MDE1477670.1"/>
    <property type="molecule type" value="Genomic_DNA"/>
</dbReference>
<sequence length="436" mass="47990">MDFRPSPNSPVILYGNDAKTPESDWGFVPSGGSLVNDLALNGVESYPVPAGVVQSNFLNNKRAAYSSDIPSSSDDYFYIEDDKLSSLKALFLISAVKQFERDSWKKPVINTVNGDNESFDYVISSNYLEVLDFVPTVSDSKWDDDHKFLPNAITSFSAYVPVVIHRKEIKNNYKSCEYPRIVNQDGSMEVKTVCTPPKESDYSFRSEKSSVYVSSSLNYNYDGNYFNEKNNSSSIKIVSASELTHLLKDQPIDNSIVANLINNLLHESAAQKDYEGITVSDGDYITESEVSEALKTVGGRLTTADLFSPIQDIELPSISTGTGIGTGSGTKIDSDIEIKVDFGSDPNVKLPDLGEPPSGKEIIQPIRDSMPFLSDFKIGGRDAACPVADISFSLAGFNFEQIIDSHCDVIEKNRKFIELIASLIWAFAALRMILSA</sequence>
<comment type="caution">
    <text evidence="1">The sequence shown here is derived from an EMBL/GenBank/DDBJ whole genome shotgun (WGS) entry which is preliminary data.</text>
</comment>
<dbReference type="Proteomes" id="UP001222434">
    <property type="component" value="Unassembled WGS sequence"/>
</dbReference>
<proteinExistence type="predicted"/>
<evidence type="ECO:0000313" key="2">
    <source>
        <dbReference type="Proteomes" id="UP001222434"/>
    </source>
</evidence>
<evidence type="ECO:0000313" key="1">
    <source>
        <dbReference type="EMBL" id="MDE1477670.1"/>
    </source>
</evidence>
<organism evidence="1 2">
    <name type="scientific">Xenorhabdus bovienii</name>
    <name type="common">Xenorhabdus nematophila subsp. bovienii</name>
    <dbReference type="NCBI Taxonomy" id="40576"/>
    <lineage>
        <taxon>Bacteria</taxon>
        <taxon>Pseudomonadati</taxon>
        <taxon>Pseudomonadota</taxon>
        <taxon>Gammaproteobacteria</taxon>
        <taxon>Enterobacterales</taxon>
        <taxon>Morganellaceae</taxon>
        <taxon>Xenorhabdus</taxon>
    </lineage>
</organism>